<dbReference type="InterPro" id="IPR050498">
    <property type="entry name" value="Ycf3"/>
</dbReference>
<dbReference type="EMBL" id="AP019860">
    <property type="protein sequence ID" value="BBM84667.1"/>
    <property type="molecule type" value="Genomic_DNA"/>
</dbReference>
<dbReference type="PROSITE" id="PS50005">
    <property type="entry name" value="TPR"/>
    <property type="match status" value="6"/>
</dbReference>
<dbReference type="SMART" id="SM00220">
    <property type="entry name" value="S_TKc"/>
    <property type="match status" value="1"/>
</dbReference>
<dbReference type="GO" id="GO:0005524">
    <property type="term" value="F:ATP binding"/>
    <property type="evidence" value="ECO:0007669"/>
    <property type="project" value="InterPro"/>
</dbReference>
<dbReference type="SMART" id="SM00028">
    <property type="entry name" value="TPR"/>
    <property type="match status" value="13"/>
</dbReference>
<feature type="repeat" description="TPR" evidence="3">
    <location>
        <begin position="964"/>
        <end position="997"/>
    </location>
</feature>
<dbReference type="CDD" id="cd14014">
    <property type="entry name" value="STKc_PknB_like"/>
    <property type="match status" value="1"/>
</dbReference>
<dbReference type="PANTHER" id="PTHR44858">
    <property type="entry name" value="TETRATRICOPEPTIDE REPEAT PROTEIN 6"/>
    <property type="match status" value="1"/>
</dbReference>
<dbReference type="PROSITE" id="PS50011">
    <property type="entry name" value="PROTEIN_KINASE_DOM"/>
    <property type="match status" value="1"/>
</dbReference>
<dbReference type="GO" id="GO:0004672">
    <property type="term" value="F:protein kinase activity"/>
    <property type="evidence" value="ECO:0007669"/>
    <property type="project" value="InterPro"/>
</dbReference>
<dbReference type="Gene3D" id="3.30.200.20">
    <property type="entry name" value="Phosphorylase Kinase, domain 1"/>
    <property type="match status" value="1"/>
</dbReference>
<evidence type="ECO:0000256" key="2">
    <source>
        <dbReference type="ARBA" id="ARBA00022803"/>
    </source>
</evidence>
<dbReference type="Proteomes" id="UP000326354">
    <property type="component" value="Chromosome"/>
</dbReference>
<dbReference type="Pfam" id="PF00069">
    <property type="entry name" value="Pkinase"/>
    <property type="match status" value="1"/>
</dbReference>
<organism evidence="5 6">
    <name type="scientific">Uabimicrobium amorphum</name>
    <dbReference type="NCBI Taxonomy" id="2596890"/>
    <lineage>
        <taxon>Bacteria</taxon>
        <taxon>Pseudomonadati</taxon>
        <taxon>Planctomycetota</taxon>
        <taxon>Candidatus Uabimicrobiia</taxon>
        <taxon>Candidatus Uabimicrobiales</taxon>
        <taxon>Candidatus Uabimicrobiaceae</taxon>
        <taxon>Candidatus Uabimicrobium</taxon>
    </lineage>
</organism>
<keyword evidence="2 3" id="KW-0802">TPR repeat</keyword>
<dbReference type="InterPro" id="IPR011009">
    <property type="entry name" value="Kinase-like_dom_sf"/>
</dbReference>
<gene>
    <name evidence="5" type="ORF">UABAM_03028</name>
</gene>
<dbReference type="InterPro" id="IPR000719">
    <property type="entry name" value="Prot_kinase_dom"/>
</dbReference>
<name>A0A5S9F3F0_UABAM</name>
<dbReference type="OrthoDB" id="6111975at2"/>
<dbReference type="RefSeq" id="WP_151968807.1">
    <property type="nucleotide sequence ID" value="NZ_AP019860.1"/>
</dbReference>
<feature type="repeat" description="TPR" evidence="3">
    <location>
        <begin position="692"/>
        <end position="725"/>
    </location>
</feature>
<evidence type="ECO:0000256" key="1">
    <source>
        <dbReference type="ARBA" id="ARBA00022737"/>
    </source>
</evidence>
<dbReference type="InterPro" id="IPR019734">
    <property type="entry name" value="TPR_rpt"/>
</dbReference>
<dbReference type="Pfam" id="PF13432">
    <property type="entry name" value="TPR_16"/>
    <property type="match status" value="2"/>
</dbReference>
<evidence type="ECO:0000313" key="5">
    <source>
        <dbReference type="EMBL" id="BBM84667.1"/>
    </source>
</evidence>
<feature type="domain" description="Protein kinase" evidence="4">
    <location>
        <begin position="36"/>
        <end position="376"/>
    </location>
</feature>
<keyword evidence="1" id="KW-0677">Repeat</keyword>
<sequence>MSENSKYSLLSSLQDISLKKPQIEWDEASRVIDKRYKILRMLGRGGQGIVWEVYDEVTKREVALKQCSAARDPRLFLEEVTLHASFHHESIPSIFEVHEGDLPYFTMRKIDGIKLSEFLHALHGLPNANPKLRMMVNHITLRELMHIFYDICRVVCHLHEKNYVHRDLKPQNILIDSEYKIHLIDFGLTTSPENVKEICGTKNFVDPRCLFETKKSKRIDIYALGVILLAMTTSRSYRSIEGDRWEFFPYDTNIDLRLSLKDFLKQIESLRIQLPACDKSLKRDVTSKGIERIFQHCLGIDRRGFLCSRTFVYPRAEDLCKDVESLLSRKDGIAFRQPLATKLSKLLRQYPKSVTAFLILIVFSVAVAMSMRSQYLHSYEEAEQALRQDNPSRALAVYQNYSWFYTREKKWLQEYMLFQKLLKNARFAFYNSYMIKPFYERLPFYDYKNMTQISRLLKLYQQIQGVTLSIEQNIQYCNPSVNYFFYQQNIAAQRKEITFLKRMAIFSGEYITSEKAQGILEDLNVAFPGKTNKYLELSVYFVTRNQKALKAFVEENPSLYWGHAVRAIQLLCEEKWNESQSVSLACVALDPKHFFPYLLVVLSSIEDAETAKKFLAKMNQFKEKNAYFYLLLGDIYFYHSMFVKAQEQYSAALNIDPSANAYFRLGNVQLSLQNFTAAIEDFSWAISISQQGKFYRQRGTAYLKNVAYQEAIDDFVQAIALEPNLSEGYIAKSLVHLAQKKYSAAMQDLGMAVRKNPQNWRGYIYRADIYILQEKHDLAIADLNKALQLQPNDVEIRRKRASVYAKQQQYNLAIADVNVVLQLNEKDVQSREIRGLCYLKKGNFEAAFRDFNFVINNHKSRASTYSHRGTTYMQQNRYALALADFDNATQLDKNYLPAYTQKVEIFVRLKEFTKAITVLDRLLNIQPDSKNFRYQRANVYVQQNRLTEAITDLNFLIENNAQDLEAYLQRGLVYLKQKMFVEALRDFQHITKNNSESEQGYYLSGIALSQMKKWKEASTSFDNAISLNDAYKEAIFHRGIAFLNLGVVEKAHRDFSKVFYIEKYRSSAYFYLACVYALQNKKMEACSLLEECLRSKSISIEQVQKEDKLRSIRKTTRYRNLMQRFGD</sequence>
<dbReference type="AlphaFoldDB" id="A0A5S9F3F0"/>
<dbReference type="InterPro" id="IPR011990">
    <property type="entry name" value="TPR-like_helical_dom_sf"/>
</dbReference>
<dbReference type="Gene3D" id="1.25.40.10">
    <property type="entry name" value="Tetratricopeptide repeat domain"/>
    <property type="match status" value="6"/>
</dbReference>
<feature type="repeat" description="TPR" evidence="3">
    <location>
        <begin position="896"/>
        <end position="929"/>
    </location>
</feature>
<evidence type="ECO:0000259" key="4">
    <source>
        <dbReference type="PROSITE" id="PS50011"/>
    </source>
</evidence>
<protein>
    <recommendedName>
        <fullName evidence="4">Protein kinase domain-containing protein</fullName>
    </recommendedName>
</protein>
<dbReference type="Pfam" id="PF14559">
    <property type="entry name" value="TPR_19"/>
    <property type="match status" value="1"/>
</dbReference>
<evidence type="ECO:0000313" key="6">
    <source>
        <dbReference type="Proteomes" id="UP000326354"/>
    </source>
</evidence>
<dbReference type="SUPFAM" id="SSF48452">
    <property type="entry name" value="TPR-like"/>
    <property type="match status" value="3"/>
</dbReference>
<feature type="repeat" description="TPR" evidence="3">
    <location>
        <begin position="626"/>
        <end position="659"/>
    </location>
</feature>
<reference evidence="5 6" key="1">
    <citation type="submission" date="2019-08" db="EMBL/GenBank/DDBJ databases">
        <title>Complete genome sequence of Candidatus Uab amorphum.</title>
        <authorList>
            <person name="Shiratori T."/>
            <person name="Suzuki S."/>
            <person name="Kakizawa Y."/>
            <person name="Ishida K."/>
        </authorList>
    </citation>
    <scope>NUCLEOTIDE SEQUENCE [LARGE SCALE GENOMIC DNA]</scope>
    <source>
        <strain evidence="5 6">SRT547</strain>
    </source>
</reference>
<dbReference type="KEGG" id="uam:UABAM_03028"/>
<evidence type="ECO:0000256" key="3">
    <source>
        <dbReference type="PROSITE-ProRule" id="PRU00339"/>
    </source>
</evidence>
<dbReference type="SUPFAM" id="SSF56112">
    <property type="entry name" value="Protein kinase-like (PK-like)"/>
    <property type="match status" value="1"/>
</dbReference>
<feature type="repeat" description="TPR" evidence="3">
    <location>
        <begin position="862"/>
        <end position="895"/>
    </location>
</feature>
<proteinExistence type="predicted"/>
<dbReference type="InterPro" id="IPR008271">
    <property type="entry name" value="Ser/Thr_kinase_AS"/>
</dbReference>
<dbReference type="PANTHER" id="PTHR44858:SF1">
    <property type="entry name" value="UDP-N-ACETYLGLUCOSAMINE--PEPTIDE N-ACETYLGLUCOSAMINYLTRANSFERASE SPINDLY-RELATED"/>
    <property type="match status" value="1"/>
</dbReference>
<accession>A0A5S9F3F0</accession>
<dbReference type="Pfam" id="PF13371">
    <property type="entry name" value="TPR_9"/>
    <property type="match status" value="1"/>
</dbReference>
<keyword evidence="6" id="KW-1185">Reference proteome</keyword>
<dbReference type="NCBIfam" id="NF047558">
    <property type="entry name" value="TPR_END_plus"/>
    <property type="match status" value="1"/>
</dbReference>
<feature type="repeat" description="TPR" evidence="3">
    <location>
        <begin position="760"/>
        <end position="793"/>
    </location>
</feature>
<dbReference type="PROSITE" id="PS00108">
    <property type="entry name" value="PROTEIN_KINASE_ST"/>
    <property type="match status" value="1"/>
</dbReference>
<dbReference type="Gene3D" id="1.10.510.10">
    <property type="entry name" value="Transferase(Phosphotransferase) domain 1"/>
    <property type="match status" value="1"/>
</dbReference>